<keyword evidence="2" id="KW-1185">Reference proteome</keyword>
<sequence length="85" mass="10228">MDEEEQKKKMERQDYVQFLLDQIARDMFDLKIAKERHDEALKWLNQCRDLKSELGKESAEKSKRIKELMTEVERLRGLIDHIHAA</sequence>
<feature type="non-terminal residue" evidence="1">
    <location>
        <position position="85"/>
    </location>
</feature>
<gene>
    <name evidence="1" type="ORF">B7463_g5011</name>
</gene>
<evidence type="ECO:0000313" key="2">
    <source>
        <dbReference type="Proteomes" id="UP000258309"/>
    </source>
</evidence>
<protein>
    <submittedName>
        <fullName evidence="1">Uncharacterized protein</fullName>
    </submittedName>
</protein>
<organism evidence="1 2">
    <name type="scientific">Scytalidium lignicola</name>
    <name type="common">Hyphomycete</name>
    <dbReference type="NCBI Taxonomy" id="5539"/>
    <lineage>
        <taxon>Eukaryota</taxon>
        <taxon>Fungi</taxon>
        <taxon>Dikarya</taxon>
        <taxon>Ascomycota</taxon>
        <taxon>Pezizomycotina</taxon>
        <taxon>Leotiomycetes</taxon>
        <taxon>Leotiomycetes incertae sedis</taxon>
        <taxon>Scytalidium</taxon>
    </lineage>
</organism>
<dbReference type="AlphaFoldDB" id="A0A3E2HD51"/>
<reference evidence="1 2" key="1">
    <citation type="submission" date="2018-05" db="EMBL/GenBank/DDBJ databases">
        <title>Draft genome sequence of Scytalidium lignicola DSM 105466, a ubiquitous saprotrophic fungus.</title>
        <authorList>
            <person name="Buettner E."/>
            <person name="Gebauer A.M."/>
            <person name="Hofrichter M."/>
            <person name="Liers C."/>
            <person name="Kellner H."/>
        </authorList>
    </citation>
    <scope>NUCLEOTIDE SEQUENCE [LARGE SCALE GENOMIC DNA]</scope>
    <source>
        <strain evidence="1 2">DSM 105466</strain>
    </source>
</reference>
<dbReference type="Proteomes" id="UP000258309">
    <property type="component" value="Unassembled WGS sequence"/>
</dbReference>
<evidence type="ECO:0000313" key="1">
    <source>
        <dbReference type="EMBL" id="RFU31339.1"/>
    </source>
</evidence>
<accession>A0A3E2HD51</accession>
<proteinExistence type="predicted"/>
<feature type="non-terminal residue" evidence="1">
    <location>
        <position position="1"/>
    </location>
</feature>
<comment type="caution">
    <text evidence="1">The sequence shown here is derived from an EMBL/GenBank/DDBJ whole genome shotgun (WGS) entry which is preliminary data.</text>
</comment>
<name>A0A3E2HD51_SCYLI</name>
<dbReference type="EMBL" id="NCSJ02000078">
    <property type="protein sequence ID" value="RFU31339.1"/>
    <property type="molecule type" value="Genomic_DNA"/>
</dbReference>